<dbReference type="RefSeq" id="WP_283371783.1">
    <property type="nucleotide sequence ID" value="NZ_JASHID010000023.1"/>
</dbReference>
<gene>
    <name evidence="1" type="ORF">QM480_22270</name>
</gene>
<sequence length="53" mass="5980">MNVNYLCVIAAYYKIRKGFGKGGVNVEPEAWGNHDTNDQQIAHKAYIVRLSII</sequence>
<accession>A0ABT6YU09</accession>
<protein>
    <submittedName>
        <fullName evidence="1">Uncharacterized protein</fullName>
    </submittedName>
</protein>
<reference evidence="1 2" key="1">
    <citation type="submission" date="2023-05" db="EMBL/GenBank/DDBJ databases">
        <title>Novel species of genus Flectobacillus isolated from stream in China.</title>
        <authorList>
            <person name="Lu H."/>
        </authorList>
    </citation>
    <scope>NUCLEOTIDE SEQUENCE [LARGE SCALE GENOMIC DNA]</scope>
    <source>
        <strain evidence="1 2">DC10W</strain>
    </source>
</reference>
<dbReference type="EMBL" id="JASHID010000023">
    <property type="protein sequence ID" value="MDI9867083.1"/>
    <property type="molecule type" value="Genomic_DNA"/>
</dbReference>
<dbReference type="Proteomes" id="UP001236569">
    <property type="component" value="Unassembled WGS sequence"/>
</dbReference>
<evidence type="ECO:0000313" key="1">
    <source>
        <dbReference type="EMBL" id="MDI9867083.1"/>
    </source>
</evidence>
<organism evidence="1 2">
    <name type="scientific">Flectobacillus longus</name>
    <dbReference type="NCBI Taxonomy" id="2984207"/>
    <lineage>
        <taxon>Bacteria</taxon>
        <taxon>Pseudomonadati</taxon>
        <taxon>Bacteroidota</taxon>
        <taxon>Cytophagia</taxon>
        <taxon>Cytophagales</taxon>
        <taxon>Flectobacillaceae</taxon>
        <taxon>Flectobacillus</taxon>
    </lineage>
</organism>
<proteinExistence type="predicted"/>
<name>A0ABT6YU09_9BACT</name>
<keyword evidence="2" id="KW-1185">Reference proteome</keyword>
<comment type="caution">
    <text evidence="1">The sequence shown here is derived from an EMBL/GenBank/DDBJ whole genome shotgun (WGS) entry which is preliminary data.</text>
</comment>
<evidence type="ECO:0000313" key="2">
    <source>
        <dbReference type="Proteomes" id="UP001236569"/>
    </source>
</evidence>